<gene>
    <name evidence="8" type="primary">DRAM2_7</name>
    <name evidence="8" type="ORF">DERF_012262</name>
</gene>
<evidence type="ECO:0000259" key="7">
    <source>
        <dbReference type="Pfam" id="PF10277"/>
    </source>
</evidence>
<evidence type="ECO:0000256" key="2">
    <source>
        <dbReference type="ARBA" id="ARBA00006565"/>
    </source>
</evidence>
<dbReference type="Proteomes" id="UP000790347">
    <property type="component" value="Unassembled WGS sequence"/>
</dbReference>
<dbReference type="EMBL" id="ASGP02000006">
    <property type="protein sequence ID" value="KAH9501414.1"/>
    <property type="molecule type" value="Genomic_DNA"/>
</dbReference>
<feature type="transmembrane region" description="Helical" evidence="6">
    <location>
        <begin position="202"/>
        <end position="220"/>
    </location>
</feature>
<proteinExistence type="inferred from homology"/>
<dbReference type="PANTHER" id="PTHR21324:SF2">
    <property type="entry name" value="EG:22E5.9 PROTEIN"/>
    <property type="match status" value="1"/>
</dbReference>
<feature type="domain" description="CWH43-like N-terminal" evidence="7">
    <location>
        <begin position="9"/>
        <end position="224"/>
    </location>
</feature>
<dbReference type="InterPro" id="IPR050911">
    <property type="entry name" value="DRAM/TMEM150_Autophagy_Mod"/>
</dbReference>
<feature type="transmembrane region" description="Helical" evidence="6">
    <location>
        <begin position="51"/>
        <end position="71"/>
    </location>
</feature>
<feature type="transmembrane region" description="Helical" evidence="6">
    <location>
        <begin position="116"/>
        <end position="138"/>
    </location>
</feature>
<feature type="transmembrane region" description="Helical" evidence="6">
    <location>
        <begin position="12"/>
        <end position="31"/>
    </location>
</feature>
<evidence type="ECO:0000313" key="8">
    <source>
        <dbReference type="EMBL" id="KAH9501414.1"/>
    </source>
</evidence>
<keyword evidence="4 6" id="KW-1133">Transmembrane helix</keyword>
<evidence type="ECO:0000256" key="5">
    <source>
        <dbReference type="ARBA" id="ARBA00023136"/>
    </source>
</evidence>
<reference evidence="8" key="2">
    <citation type="journal article" date="2022" name="Res Sq">
        <title>Comparative Genomics Reveals Insights into the Divergent Evolution of Astigmatic Mites and Household Pest Adaptations.</title>
        <authorList>
            <person name="Xiong Q."/>
            <person name="Wan A.T.-Y."/>
            <person name="Liu X.-Y."/>
            <person name="Fung C.S.-H."/>
            <person name="Xiao X."/>
            <person name="Malainual N."/>
            <person name="Hou J."/>
            <person name="Wang L."/>
            <person name="Wang M."/>
            <person name="Yang K."/>
            <person name="Cui Y."/>
            <person name="Leung E."/>
            <person name="Nong W."/>
            <person name="Shin S.-K."/>
            <person name="Au S."/>
            <person name="Jeong K.Y."/>
            <person name="Chew F.T."/>
            <person name="Hui J."/>
            <person name="Leung T.F."/>
            <person name="Tungtrongchitr A."/>
            <person name="Zhong N."/>
            <person name="Liu Z."/>
            <person name="Tsui S."/>
        </authorList>
    </citation>
    <scope>NUCLEOTIDE SEQUENCE</scope>
    <source>
        <strain evidence="8">Derf</strain>
        <tissue evidence="8">Whole organism</tissue>
    </source>
</reference>
<comment type="caution">
    <text evidence="8">The sequence shown here is derived from an EMBL/GenBank/DDBJ whole genome shotgun (WGS) entry which is preliminary data.</text>
</comment>
<protein>
    <submittedName>
        <fullName evidence="8">Photoreceptor cell maintenance</fullName>
    </submittedName>
</protein>
<dbReference type="GO" id="GO:0012505">
    <property type="term" value="C:endomembrane system"/>
    <property type="evidence" value="ECO:0007669"/>
    <property type="project" value="UniProtKB-SubCell"/>
</dbReference>
<dbReference type="InterPro" id="IPR019402">
    <property type="entry name" value="CWH43_N"/>
</dbReference>
<evidence type="ECO:0000256" key="6">
    <source>
        <dbReference type="SAM" id="Phobius"/>
    </source>
</evidence>
<name>A0A922HPK9_DERFA</name>
<sequence length="244" mass="28519">MIQKFIRGLPMLLGSMIVTFAFILWIFAIRLEQVNPIFPYISDLGLHQPVLSMFTFSLCFASLLLLLVVIIRYRLTRYYLDIYNMDLRWANYSLATGMIMVVSMCATGSIQNDKPFYLQILHNIFATILFTSVQFDILTEFLIARQLPNQTRISNGRIIILIISMTAVILYLLTMIISFQKYPQSFANSSLRLWWSTNDPGYYWHVASSIFEWFIVIMLGPHVMTYRSLFETDIINLDEKRKCL</sequence>
<evidence type="ECO:0000256" key="1">
    <source>
        <dbReference type="ARBA" id="ARBA00004127"/>
    </source>
</evidence>
<comment type="similarity">
    <text evidence="2">Belongs to the DRAM/TMEM150 family.</text>
</comment>
<keyword evidence="3 6" id="KW-0812">Transmembrane</keyword>
<reference evidence="8" key="1">
    <citation type="submission" date="2013-05" db="EMBL/GenBank/DDBJ databases">
        <authorList>
            <person name="Yim A.K.Y."/>
            <person name="Chan T.F."/>
            <person name="Ji K.M."/>
            <person name="Liu X.Y."/>
            <person name="Zhou J.W."/>
            <person name="Li R.Q."/>
            <person name="Yang K.Y."/>
            <person name="Li J."/>
            <person name="Li M."/>
            <person name="Law P.T.W."/>
            <person name="Wu Y.L."/>
            <person name="Cai Z.L."/>
            <person name="Qin H."/>
            <person name="Bao Y."/>
            <person name="Leung R.K.K."/>
            <person name="Ng P.K.S."/>
            <person name="Zou J."/>
            <person name="Zhong X.J."/>
            <person name="Ran P.X."/>
            <person name="Zhong N.S."/>
            <person name="Liu Z.G."/>
            <person name="Tsui S.K.W."/>
        </authorList>
    </citation>
    <scope>NUCLEOTIDE SEQUENCE</scope>
    <source>
        <strain evidence="8">Derf</strain>
        <tissue evidence="8">Whole organism</tissue>
    </source>
</reference>
<evidence type="ECO:0000313" key="9">
    <source>
        <dbReference type="Proteomes" id="UP000790347"/>
    </source>
</evidence>
<dbReference type="Pfam" id="PF10277">
    <property type="entry name" value="Frag1"/>
    <property type="match status" value="1"/>
</dbReference>
<keyword evidence="5 6" id="KW-0472">Membrane</keyword>
<evidence type="ECO:0000256" key="3">
    <source>
        <dbReference type="ARBA" id="ARBA00022692"/>
    </source>
</evidence>
<feature type="transmembrane region" description="Helical" evidence="6">
    <location>
        <begin position="92"/>
        <end position="110"/>
    </location>
</feature>
<accession>A0A922HPK9</accession>
<organism evidence="8 9">
    <name type="scientific">Dermatophagoides farinae</name>
    <name type="common">American house dust mite</name>
    <dbReference type="NCBI Taxonomy" id="6954"/>
    <lineage>
        <taxon>Eukaryota</taxon>
        <taxon>Metazoa</taxon>
        <taxon>Ecdysozoa</taxon>
        <taxon>Arthropoda</taxon>
        <taxon>Chelicerata</taxon>
        <taxon>Arachnida</taxon>
        <taxon>Acari</taxon>
        <taxon>Acariformes</taxon>
        <taxon>Sarcoptiformes</taxon>
        <taxon>Astigmata</taxon>
        <taxon>Psoroptidia</taxon>
        <taxon>Analgoidea</taxon>
        <taxon>Pyroglyphidae</taxon>
        <taxon>Dermatophagoidinae</taxon>
        <taxon>Dermatophagoides</taxon>
    </lineage>
</organism>
<dbReference type="PANTHER" id="PTHR21324">
    <property type="entry name" value="FASTING-INDUCIBLE INTEGRAL MEMBRANE PROTEIN TM6P1-RELATED"/>
    <property type="match status" value="1"/>
</dbReference>
<feature type="transmembrane region" description="Helical" evidence="6">
    <location>
        <begin position="158"/>
        <end position="182"/>
    </location>
</feature>
<comment type="subcellular location">
    <subcellularLocation>
        <location evidence="1">Endomembrane system</location>
        <topology evidence="1">Multi-pass membrane protein</topology>
    </subcellularLocation>
</comment>
<evidence type="ECO:0000256" key="4">
    <source>
        <dbReference type="ARBA" id="ARBA00022989"/>
    </source>
</evidence>
<keyword evidence="9" id="KW-1185">Reference proteome</keyword>
<dbReference type="AlphaFoldDB" id="A0A922HPK9"/>